<feature type="transmembrane region" description="Helical" evidence="9">
    <location>
        <begin position="37"/>
        <end position="54"/>
    </location>
</feature>
<feature type="transmembrane region" description="Helical" evidence="9">
    <location>
        <begin position="342"/>
        <end position="362"/>
    </location>
</feature>
<evidence type="ECO:0000256" key="5">
    <source>
        <dbReference type="ARBA" id="ARBA00023065"/>
    </source>
</evidence>
<sequence>MTVRLILLFRGLWCGRPEQCKGPKCTFYYLQGLRRSITFIAVVLMHLLTWNAYFRPRLGKSAVADKVLDFGASTFVSGLLCGVLLLIKNFVLLSWKAHTIYERSNEELIRKLTQWYCLYSLGLVRCRMAQDLDQLRTATPGDDHQRGHFTFGLLRRWFLVDNQQKYKDIKLVRQIMKWEEAKQAIIEVVLRKEHVVESASSIHSELQGEVARDVIISMHEKEILARTFVYGERSLPNDQDIFSFCQQWRQKYNMDNDPDFGQREISQEDVKKSIEDAGQVSEIGDDNLKDAEQILYKQLQETNKTTQTTVCAQDFETWMERAQQNCLQLRYFLASAEEVVKFLNRLMVGFIVVLVIITWLLLTKVLPTKVIVVVTSPILAAAFIFGDALKTMFQGIVFAYFMHPFTVGDLCIIDHIQMEVKQIGIWRTTFSKVGTEEEVLYPNSVLASQAIVNLDGNLLLHDFVEFSLHYDTKGIAIKSLEDSIKRCINPERSGSEPDAHAEIQESDTSDRYEPSSDDENVVVTKQVQDNIKITVHFMHDKNILDMTHAEAFNEKLRRKSEILQEVANRVSEYRRSLVKDQGD</sequence>
<feature type="domain" description="Mechanosensitive ion channel MscS" evidence="10">
    <location>
        <begin position="392"/>
        <end position="454"/>
    </location>
</feature>
<comment type="similarity">
    <text evidence="2">Belongs to the MscS (TC 1.A.23) family.</text>
</comment>
<dbReference type="AlphaFoldDB" id="A0A9Q1KYA6"/>
<evidence type="ECO:0000256" key="3">
    <source>
        <dbReference type="ARBA" id="ARBA00022692"/>
    </source>
</evidence>
<dbReference type="Gene3D" id="2.30.30.60">
    <property type="match status" value="1"/>
</dbReference>
<reference evidence="11" key="1">
    <citation type="submission" date="2022-04" db="EMBL/GenBank/DDBJ databases">
        <title>Carnegiea gigantea Genome sequencing and assembly v2.</title>
        <authorList>
            <person name="Copetti D."/>
            <person name="Sanderson M.J."/>
            <person name="Burquez A."/>
            <person name="Wojciechowski M.F."/>
        </authorList>
    </citation>
    <scope>NUCLEOTIDE SEQUENCE</scope>
    <source>
        <strain evidence="11">SGP5-SGP5p</strain>
        <tissue evidence="11">Aerial part</tissue>
    </source>
</reference>
<feature type="transmembrane region" description="Helical" evidence="9">
    <location>
        <begin position="368"/>
        <end position="386"/>
    </location>
</feature>
<protein>
    <recommendedName>
        <fullName evidence="10">Mechanosensitive ion channel MscS domain-containing protein</fullName>
    </recommendedName>
</protein>
<dbReference type="GO" id="GO:0006820">
    <property type="term" value="P:monoatomic anion transport"/>
    <property type="evidence" value="ECO:0007669"/>
    <property type="project" value="TreeGrafter"/>
</dbReference>
<keyword evidence="5" id="KW-0813">Transport</keyword>
<dbReference type="InterPro" id="IPR006685">
    <property type="entry name" value="MscS_channel_2nd"/>
</dbReference>
<dbReference type="GO" id="GO:0008381">
    <property type="term" value="F:mechanosensitive monoatomic ion channel activity"/>
    <property type="evidence" value="ECO:0007669"/>
    <property type="project" value="TreeGrafter"/>
</dbReference>
<keyword evidence="7" id="KW-0407">Ion channel</keyword>
<dbReference type="SUPFAM" id="SSF50182">
    <property type="entry name" value="Sm-like ribonucleoproteins"/>
    <property type="match status" value="1"/>
</dbReference>
<keyword evidence="3 9" id="KW-0812">Transmembrane</keyword>
<evidence type="ECO:0000256" key="1">
    <source>
        <dbReference type="ARBA" id="ARBA00004141"/>
    </source>
</evidence>
<evidence type="ECO:0000256" key="9">
    <source>
        <dbReference type="SAM" id="Phobius"/>
    </source>
</evidence>
<evidence type="ECO:0000256" key="6">
    <source>
        <dbReference type="ARBA" id="ARBA00023136"/>
    </source>
</evidence>
<comment type="caution">
    <text evidence="11">The sequence shown here is derived from an EMBL/GenBank/DDBJ whole genome shotgun (WGS) entry which is preliminary data.</text>
</comment>
<dbReference type="PANTHER" id="PTHR31618:SF7">
    <property type="entry name" value="MECHANOSENSITIVE ION CHANNEL PROTEIN"/>
    <property type="match status" value="1"/>
</dbReference>
<comment type="subcellular location">
    <subcellularLocation>
        <location evidence="1">Membrane</location>
        <topology evidence="1">Multi-pass membrane protein</topology>
    </subcellularLocation>
</comment>
<dbReference type="GO" id="GO:0050982">
    <property type="term" value="P:detection of mechanical stimulus"/>
    <property type="evidence" value="ECO:0007669"/>
    <property type="project" value="TreeGrafter"/>
</dbReference>
<dbReference type="InterPro" id="IPR010920">
    <property type="entry name" value="LSM_dom_sf"/>
</dbReference>
<proteinExistence type="inferred from homology"/>
<dbReference type="InterPro" id="IPR016688">
    <property type="entry name" value="MscS-like_plants/fungi"/>
</dbReference>
<dbReference type="Pfam" id="PF00924">
    <property type="entry name" value="MS_channel_2nd"/>
    <property type="match status" value="1"/>
</dbReference>
<name>A0A9Q1KYA6_9CARY</name>
<dbReference type="InterPro" id="IPR023408">
    <property type="entry name" value="MscS_beta-dom_sf"/>
</dbReference>
<evidence type="ECO:0000256" key="2">
    <source>
        <dbReference type="ARBA" id="ARBA00008017"/>
    </source>
</evidence>
<keyword evidence="12" id="KW-1185">Reference proteome</keyword>
<organism evidence="11 12">
    <name type="scientific">Carnegiea gigantea</name>
    <dbReference type="NCBI Taxonomy" id="171969"/>
    <lineage>
        <taxon>Eukaryota</taxon>
        <taxon>Viridiplantae</taxon>
        <taxon>Streptophyta</taxon>
        <taxon>Embryophyta</taxon>
        <taxon>Tracheophyta</taxon>
        <taxon>Spermatophyta</taxon>
        <taxon>Magnoliopsida</taxon>
        <taxon>eudicotyledons</taxon>
        <taxon>Gunneridae</taxon>
        <taxon>Pentapetalae</taxon>
        <taxon>Caryophyllales</taxon>
        <taxon>Cactineae</taxon>
        <taxon>Cactaceae</taxon>
        <taxon>Cactoideae</taxon>
        <taxon>Echinocereeae</taxon>
        <taxon>Carnegiea</taxon>
    </lineage>
</organism>
<evidence type="ECO:0000259" key="10">
    <source>
        <dbReference type="Pfam" id="PF00924"/>
    </source>
</evidence>
<gene>
    <name evidence="11" type="ORF">Cgig2_007407</name>
</gene>
<feature type="transmembrane region" description="Helical" evidence="9">
    <location>
        <begin position="74"/>
        <end position="95"/>
    </location>
</feature>
<dbReference type="GO" id="GO:0005886">
    <property type="term" value="C:plasma membrane"/>
    <property type="evidence" value="ECO:0007669"/>
    <property type="project" value="TreeGrafter"/>
</dbReference>
<feature type="region of interest" description="Disordered" evidence="8">
    <location>
        <begin position="489"/>
        <end position="519"/>
    </location>
</feature>
<feature type="compositionally biased region" description="Basic and acidic residues" evidence="8">
    <location>
        <begin position="489"/>
        <end position="514"/>
    </location>
</feature>
<evidence type="ECO:0000313" key="12">
    <source>
        <dbReference type="Proteomes" id="UP001153076"/>
    </source>
</evidence>
<dbReference type="Proteomes" id="UP001153076">
    <property type="component" value="Unassembled WGS sequence"/>
</dbReference>
<keyword evidence="4 9" id="KW-1133">Transmembrane helix</keyword>
<accession>A0A9Q1KYA6</accession>
<keyword evidence="5" id="KW-0406">Ion transport</keyword>
<dbReference type="OrthoDB" id="544685at2759"/>
<evidence type="ECO:0000313" key="11">
    <source>
        <dbReference type="EMBL" id="KAJ8451924.1"/>
    </source>
</evidence>
<evidence type="ECO:0000256" key="4">
    <source>
        <dbReference type="ARBA" id="ARBA00022989"/>
    </source>
</evidence>
<dbReference type="PANTHER" id="PTHR31618">
    <property type="entry name" value="MECHANOSENSITIVE ION CHANNEL PROTEIN 5"/>
    <property type="match status" value="1"/>
</dbReference>
<evidence type="ECO:0000256" key="7">
    <source>
        <dbReference type="ARBA" id="ARBA00023303"/>
    </source>
</evidence>
<keyword evidence="6 9" id="KW-0472">Membrane</keyword>
<dbReference type="EMBL" id="JAKOGI010000007">
    <property type="protein sequence ID" value="KAJ8451924.1"/>
    <property type="molecule type" value="Genomic_DNA"/>
</dbReference>
<evidence type="ECO:0000256" key="8">
    <source>
        <dbReference type="SAM" id="MobiDB-lite"/>
    </source>
</evidence>